<evidence type="ECO:0000313" key="3">
    <source>
        <dbReference type="EMBL" id="GLR87903.1"/>
    </source>
</evidence>
<proteinExistence type="predicted"/>
<dbReference type="CDD" id="cd01949">
    <property type="entry name" value="GGDEF"/>
    <property type="match status" value="1"/>
</dbReference>
<dbReference type="InterPro" id="IPR043128">
    <property type="entry name" value="Rev_trsase/Diguanyl_cyclase"/>
</dbReference>
<feature type="transmembrane region" description="Helical" evidence="1">
    <location>
        <begin position="64"/>
        <end position="83"/>
    </location>
</feature>
<dbReference type="EMBL" id="BSOW01000016">
    <property type="protein sequence ID" value="GLR87903.1"/>
    <property type="molecule type" value="Genomic_DNA"/>
</dbReference>
<keyword evidence="1" id="KW-0472">Membrane</keyword>
<sequence length="404" mass="43522">MLSVPTLWTVFVINFLALGLIWAYVARAYPKLEAARFWTASAFVAAGGAITSLGRLFFESILPLVFGGTGVIFAACLAAMGIRRFYDRPVSWWTTALITGAGVGALLLFSFVYDNMPLRMLCYSLAQSLPLALTLNLLWSEREGRAAPGARLAGLVIITIIGIYVARAVGNMLGGDFSALAGGQGHAVVVLGLLFLSMALNFGFLLMAMDRLRNEVADLALLDDLTGVANRRHLLQRLTEECARSERSGEPFSLLVIDLDGFKTINDTHGHAAGDACLQHFTLMAQTRLRPGDMLARTGGDEFCVVLPSSTLAEGALIARRVLNVCRRDAETCSAGEIPIAVSIGVAQWERGIGQFSDRLMANADHALYAAKKSGKNDFAVYDPAPPLQPDAPQLPTEVVRKFA</sequence>
<evidence type="ECO:0000259" key="2">
    <source>
        <dbReference type="PROSITE" id="PS50887"/>
    </source>
</evidence>
<comment type="caution">
    <text evidence="3">The sequence shown here is derived from an EMBL/GenBank/DDBJ whole genome shotgun (WGS) entry which is preliminary data.</text>
</comment>
<keyword evidence="4" id="KW-1185">Reference proteome</keyword>
<feature type="domain" description="GGDEF" evidence="2">
    <location>
        <begin position="250"/>
        <end position="384"/>
    </location>
</feature>
<evidence type="ECO:0000256" key="1">
    <source>
        <dbReference type="SAM" id="Phobius"/>
    </source>
</evidence>
<feature type="transmembrane region" description="Helical" evidence="1">
    <location>
        <begin position="150"/>
        <end position="167"/>
    </location>
</feature>
<dbReference type="RefSeq" id="WP_284268968.1">
    <property type="nucleotide sequence ID" value="NZ_BSOW01000016.1"/>
</dbReference>
<dbReference type="InterPro" id="IPR000160">
    <property type="entry name" value="GGDEF_dom"/>
</dbReference>
<reference evidence="4" key="1">
    <citation type="journal article" date="2019" name="Int. J. Syst. Evol. Microbiol.">
        <title>The Global Catalogue of Microorganisms (GCM) 10K type strain sequencing project: providing services to taxonomists for standard genome sequencing and annotation.</title>
        <authorList>
            <consortium name="The Broad Institute Genomics Platform"/>
            <consortium name="The Broad Institute Genome Sequencing Center for Infectious Disease"/>
            <person name="Wu L."/>
            <person name="Ma J."/>
        </authorList>
    </citation>
    <scope>NUCLEOTIDE SEQUENCE [LARGE SCALE GENOMIC DNA]</scope>
    <source>
        <strain evidence="4">NBRC 102520</strain>
    </source>
</reference>
<keyword evidence="1" id="KW-1133">Transmembrane helix</keyword>
<dbReference type="PANTHER" id="PTHR46663">
    <property type="entry name" value="DIGUANYLATE CYCLASE DGCT-RELATED"/>
    <property type="match status" value="1"/>
</dbReference>
<name>A0ABQ6B276_9BRAD</name>
<dbReference type="PROSITE" id="PS50887">
    <property type="entry name" value="GGDEF"/>
    <property type="match status" value="1"/>
</dbReference>
<feature type="transmembrane region" description="Helical" evidence="1">
    <location>
        <begin position="118"/>
        <end position="138"/>
    </location>
</feature>
<feature type="transmembrane region" description="Helical" evidence="1">
    <location>
        <begin position="6"/>
        <end position="25"/>
    </location>
</feature>
<gene>
    <name evidence="3" type="ORF">GCM10007857_46150</name>
</gene>
<dbReference type="SMART" id="SM00267">
    <property type="entry name" value="GGDEF"/>
    <property type="match status" value="1"/>
</dbReference>
<feature type="transmembrane region" description="Helical" evidence="1">
    <location>
        <begin position="187"/>
        <end position="208"/>
    </location>
</feature>
<evidence type="ECO:0000313" key="4">
    <source>
        <dbReference type="Proteomes" id="UP001156905"/>
    </source>
</evidence>
<feature type="transmembrane region" description="Helical" evidence="1">
    <location>
        <begin position="90"/>
        <end position="112"/>
    </location>
</feature>
<dbReference type="InterPro" id="IPR029787">
    <property type="entry name" value="Nucleotide_cyclase"/>
</dbReference>
<dbReference type="Gene3D" id="3.30.70.270">
    <property type="match status" value="1"/>
</dbReference>
<feature type="transmembrane region" description="Helical" evidence="1">
    <location>
        <begin position="37"/>
        <end position="58"/>
    </location>
</feature>
<dbReference type="NCBIfam" id="TIGR00254">
    <property type="entry name" value="GGDEF"/>
    <property type="match status" value="1"/>
</dbReference>
<keyword evidence="1" id="KW-0812">Transmembrane</keyword>
<dbReference type="PANTHER" id="PTHR46663:SF2">
    <property type="entry name" value="GGDEF DOMAIN-CONTAINING PROTEIN"/>
    <property type="match status" value="1"/>
</dbReference>
<organism evidence="3 4">
    <name type="scientific">Bradyrhizobium iriomotense</name>
    <dbReference type="NCBI Taxonomy" id="441950"/>
    <lineage>
        <taxon>Bacteria</taxon>
        <taxon>Pseudomonadati</taxon>
        <taxon>Pseudomonadota</taxon>
        <taxon>Alphaproteobacteria</taxon>
        <taxon>Hyphomicrobiales</taxon>
        <taxon>Nitrobacteraceae</taxon>
        <taxon>Bradyrhizobium</taxon>
    </lineage>
</organism>
<protein>
    <submittedName>
        <fullName evidence="3">GGDEF domain-containing protein</fullName>
    </submittedName>
</protein>
<accession>A0ABQ6B276</accession>
<dbReference type="InterPro" id="IPR052163">
    <property type="entry name" value="DGC-Regulatory_Protein"/>
</dbReference>
<dbReference type="Pfam" id="PF00990">
    <property type="entry name" value="GGDEF"/>
    <property type="match status" value="1"/>
</dbReference>
<dbReference type="Proteomes" id="UP001156905">
    <property type="component" value="Unassembled WGS sequence"/>
</dbReference>
<dbReference type="SUPFAM" id="SSF55073">
    <property type="entry name" value="Nucleotide cyclase"/>
    <property type="match status" value="1"/>
</dbReference>